<dbReference type="AlphaFoldDB" id="A0A382LHN2"/>
<name>A0A382LHN2_9ZZZZ</name>
<feature type="domain" description="2'-deoxycytidine 5'-triphosphate deaminase C-terminal" evidence="1">
    <location>
        <begin position="1"/>
        <end position="40"/>
    </location>
</feature>
<organism evidence="2">
    <name type="scientific">marine metagenome</name>
    <dbReference type="NCBI Taxonomy" id="408172"/>
    <lineage>
        <taxon>unclassified sequences</taxon>
        <taxon>metagenomes</taxon>
        <taxon>ecological metagenomes</taxon>
    </lineage>
</organism>
<gene>
    <name evidence="2" type="ORF">METZ01_LOCUS289218</name>
</gene>
<accession>A0A382LHN2</accession>
<reference evidence="2" key="1">
    <citation type="submission" date="2018-05" db="EMBL/GenBank/DDBJ databases">
        <authorList>
            <person name="Lanie J.A."/>
            <person name="Ng W.-L."/>
            <person name="Kazmierczak K.M."/>
            <person name="Andrzejewski T.M."/>
            <person name="Davidsen T.M."/>
            <person name="Wayne K.J."/>
            <person name="Tettelin H."/>
            <person name="Glass J.I."/>
            <person name="Rusch D."/>
            <person name="Podicherti R."/>
            <person name="Tsui H.-C.T."/>
            <person name="Winkler M.E."/>
        </authorList>
    </citation>
    <scope>NUCLEOTIDE SEQUENCE</scope>
</reference>
<dbReference type="Pfam" id="PF22569">
    <property type="entry name" value="DCD_C"/>
    <property type="match status" value="1"/>
</dbReference>
<dbReference type="InterPro" id="IPR053811">
    <property type="entry name" value="DCD_C"/>
</dbReference>
<evidence type="ECO:0000313" key="2">
    <source>
        <dbReference type="EMBL" id="SVC36364.1"/>
    </source>
</evidence>
<proteinExistence type="predicted"/>
<protein>
    <recommendedName>
        <fullName evidence="1">2'-deoxycytidine 5'-triphosphate deaminase C-terminal domain-containing protein</fullName>
    </recommendedName>
</protein>
<sequence>DNQSIARIKYEMLNKNSKIVYGPDINSNYQHQSLALSKHFV</sequence>
<feature type="non-terminal residue" evidence="2">
    <location>
        <position position="1"/>
    </location>
</feature>
<evidence type="ECO:0000259" key="1">
    <source>
        <dbReference type="Pfam" id="PF22569"/>
    </source>
</evidence>
<dbReference type="EMBL" id="UINC01087197">
    <property type="protein sequence ID" value="SVC36364.1"/>
    <property type="molecule type" value="Genomic_DNA"/>
</dbReference>